<feature type="compositionally biased region" description="Gly residues" evidence="1">
    <location>
        <begin position="147"/>
        <end position="160"/>
    </location>
</feature>
<feature type="region of interest" description="Disordered" evidence="1">
    <location>
        <begin position="120"/>
        <end position="177"/>
    </location>
</feature>
<dbReference type="Proteomes" id="UP000479710">
    <property type="component" value="Unassembled WGS sequence"/>
</dbReference>
<sequence>MARGALTPAMDQDDDDKRREKQGLDPAKTTMAAVAPSPSSRQLDQAPLSARRPDPAARSLPVGIWRRSVKRRRRTMATDSLVPRPYPMLSLPLISSRRGWRRPVAPLPPLLVERCAISRPPSSSGRLDPATPELEAAGSDHPQARGMGQGGFKRVGGGYGDNKRGGDSALNHSDGHG</sequence>
<organism evidence="2 3">
    <name type="scientific">Oryza meyeriana var. granulata</name>
    <dbReference type="NCBI Taxonomy" id="110450"/>
    <lineage>
        <taxon>Eukaryota</taxon>
        <taxon>Viridiplantae</taxon>
        <taxon>Streptophyta</taxon>
        <taxon>Embryophyta</taxon>
        <taxon>Tracheophyta</taxon>
        <taxon>Spermatophyta</taxon>
        <taxon>Magnoliopsida</taxon>
        <taxon>Liliopsida</taxon>
        <taxon>Poales</taxon>
        <taxon>Poaceae</taxon>
        <taxon>BOP clade</taxon>
        <taxon>Oryzoideae</taxon>
        <taxon>Oryzeae</taxon>
        <taxon>Oryzinae</taxon>
        <taxon>Oryza</taxon>
        <taxon>Oryza meyeriana</taxon>
    </lineage>
</organism>
<comment type="caution">
    <text evidence="2">The sequence shown here is derived from an EMBL/GenBank/DDBJ whole genome shotgun (WGS) entry which is preliminary data.</text>
</comment>
<feature type="region of interest" description="Disordered" evidence="1">
    <location>
        <begin position="1"/>
        <end position="64"/>
    </location>
</feature>
<evidence type="ECO:0000256" key="1">
    <source>
        <dbReference type="SAM" id="MobiDB-lite"/>
    </source>
</evidence>
<dbReference type="EMBL" id="SPHZ02000011">
    <property type="protein sequence ID" value="KAF0893511.1"/>
    <property type="molecule type" value="Genomic_DNA"/>
</dbReference>
<reference evidence="2 3" key="1">
    <citation type="submission" date="2019-11" db="EMBL/GenBank/DDBJ databases">
        <title>Whole genome sequence of Oryza granulata.</title>
        <authorList>
            <person name="Li W."/>
        </authorList>
    </citation>
    <scope>NUCLEOTIDE SEQUENCE [LARGE SCALE GENOMIC DNA]</scope>
    <source>
        <strain evidence="3">cv. Menghai</strain>
        <tissue evidence="2">Leaf</tissue>
    </source>
</reference>
<name>A0A6G1C0J1_9ORYZ</name>
<keyword evidence="3" id="KW-1185">Reference proteome</keyword>
<evidence type="ECO:0000313" key="3">
    <source>
        <dbReference type="Proteomes" id="UP000479710"/>
    </source>
</evidence>
<evidence type="ECO:0008006" key="4">
    <source>
        <dbReference type="Google" id="ProtNLM"/>
    </source>
</evidence>
<protein>
    <recommendedName>
        <fullName evidence="4">DUF834 domain-containing protein</fullName>
    </recommendedName>
</protein>
<gene>
    <name evidence="2" type="ORF">E2562_026106</name>
</gene>
<evidence type="ECO:0000313" key="2">
    <source>
        <dbReference type="EMBL" id="KAF0893511.1"/>
    </source>
</evidence>
<dbReference type="AlphaFoldDB" id="A0A6G1C0J1"/>
<proteinExistence type="predicted"/>
<accession>A0A6G1C0J1</accession>